<dbReference type="Pfam" id="PF05050">
    <property type="entry name" value="Methyltransf_21"/>
    <property type="match status" value="1"/>
</dbReference>
<dbReference type="GO" id="GO:0008168">
    <property type="term" value="F:methyltransferase activity"/>
    <property type="evidence" value="ECO:0007669"/>
    <property type="project" value="UniProtKB-KW"/>
</dbReference>
<dbReference type="EMBL" id="LBXN01000020">
    <property type="protein sequence ID" value="KKR33246.1"/>
    <property type="molecule type" value="Genomic_DNA"/>
</dbReference>
<dbReference type="GO" id="GO:0032259">
    <property type="term" value="P:methylation"/>
    <property type="evidence" value="ECO:0007669"/>
    <property type="project" value="UniProtKB-KW"/>
</dbReference>
<gene>
    <name evidence="2" type="ORF">UT63_C0020G0016</name>
</gene>
<dbReference type="NCBIfam" id="TIGR01444">
    <property type="entry name" value="fkbM_fam"/>
    <property type="match status" value="1"/>
</dbReference>
<dbReference type="Proteomes" id="UP000034539">
    <property type="component" value="Unassembled WGS sequence"/>
</dbReference>
<sequence>MKMNRLNKELKRIVKSLLEKEVINLTIRLPVRALLHLKTMPFRLKNVVFEQIACRIPISSIDQFSIKTFDGKNMVIGEPSKSSVANQLFWQGFRGHEPETMQIFYRIAKKAQIIFDIGAHIGFYALLAGAINGKSKIFAFEPVPLLFKLLKTNITLNSFANVIPIQKAVTDVDGQIPFYINLESDCSASALKGFRKIVQESYVPSVTLDTFVVQNNIDKVDLLKIDVEGIDHKVLQGMQKILARDEPDIICEVLYGRTEEALQDILSNYSYKYYWITKDGLVLKDRIVGDIQSKYNNYLFSKKIMH</sequence>
<evidence type="ECO:0000313" key="3">
    <source>
        <dbReference type="Proteomes" id="UP000034539"/>
    </source>
</evidence>
<feature type="domain" description="Methyltransferase FkbM" evidence="1">
    <location>
        <begin position="116"/>
        <end position="267"/>
    </location>
</feature>
<dbReference type="PANTHER" id="PTHR34203">
    <property type="entry name" value="METHYLTRANSFERASE, FKBM FAMILY PROTEIN"/>
    <property type="match status" value="1"/>
</dbReference>
<name>A0A0G0Q7F3_9BACT</name>
<evidence type="ECO:0000259" key="1">
    <source>
        <dbReference type="Pfam" id="PF05050"/>
    </source>
</evidence>
<dbReference type="InterPro" id="IPR052514">
    <property type="entry name" value="SAM-dependent_MTase"/>
</dbReference>
<dbReference type="PANTHER" id="PTHR34203:SF15">
    <property type="entry name" value="SLL1173 PROTEIN"/>
    <property type="match status" value="1"/>
</dbReference>
<keyword evidence="2" id="KW-0808">Transferase</keyword>
<dbReference type="Gene3D" id="3.40.50.150">
    <property type="entry name" value="Vaccinia Virus protein VP39"/>
    <property type="match status" value="1"/>
</dbReference>
<accession>A0A0G0Q7F3</accession>
<dbReference type="AlphaFoldDB" id="A0A0G0Q7F3"/>
<protein>
    <submittedName>
        <fullName evidence="2">Methyltransferase FkbM family</fullName>
    </submittedName>
</protein>
<dbReference type="InterPro" id="IPR006342">
    <property type="entry name" value="FkbM_mtfrase"/>
</dbReference>
<dbReference type="InterPro" id="IPR029063">
    <property type="entry name" value="SAM-dependent_MTases_sf"/>
</dbReference>
<organism evidence="2 3">
    <name type="scientific">Candidatus Gottesmanbacteria bacterium GW2011_GWC2_39_8</name>
    <dbReference type="NCBI Taxonomy" id="1618450"/>
    <lineage>
        <taxon>Bacteria</taxon>
        <taxon>Candidatus Gottesmaniibacteriota</taxon>
    </lineage>
</organism>
<keyword evidence="2" id="KW-0489">Methyltransferase</keyword>
<proteinExistence type="predicted"/>
<evidence type="ECO:0000313" key="2">
    <source>
        <dbReference type="EMBL" id="KKR33246.1"/>
    </source>
</evidence>
<comment type="caution">
    <text evidence="2">The sequence shown here is derived from an EMBL/GenBank/DDBJ whole genome shotgun (WGS) entry which is preliminary data.</text>
</comment>
<reference evidence="2 3" key="1">
    <citation type="journal article" date="2015" name="Nature">
        <title>rRNA introns, odd ribosomes, and small enigmatic genomes across a large radiation of phyla.</title>
        <authorList>
            <person name="Brown C.T."/>
            <person name="Hug L.A."/>
            <person name="Thomas B.C."/>
            <person name="Sharon I."/>
            <person name="Castelle C.J."/>
            <person name="Singh A."/>
            <person name="Wilkins M.J."/>
            <person name="Williams K.H."/>
            <person name="Banfield J.F."/>
        </authorList>
    </citation>
    <scope>NUCLEOTIDE SEQUENCE [LARGE SCALE GENOMIC DNA]</scope>
</reference>
<dbReference type="SUPFAM" id="SSF53335">
    <property type="entry name" value="S-adenosyl-L-methionine-dependent methyltransferases"/>
    <property type="match status" value="1"/>
</dbReference>